<reference evidence="1 2" key="1">
    <citation type="submission" date="2018-08" db="EMBL/GenBank/DDBJ databases">
        <title>Meiothermus roseus NBRC 110900 genome sequencing project.</title>
        <authorList>
            <person name="Da Costa M.S."/>
            <person name="Albuquerque L."/>
            <person name="Raposo P."/>
            <person name="Froufe H.J.C."/>
            <person name="Barroso C.S."/>
            <person name="Egas C."/>
        </authorList>
    </citation>
    <scope>NUCLEOTIDE SEQUENCE [LARGE SCALE GENOMIC DNA]</scope>
    <source>
        <strain evidence="1 2">NBRC 110900</strain>
    </source>
</reference>
<dbReference type="RefSeq" id="WP_119277742.1">
    <property type="nucleotide sequence ID" value="NZ_QWLA01000033.1"/>
</dbReference>
<organism evidence="1 2">
    <name type="scientific">Calidithermus roseus</name>
    <dbReference type="NCBI Taxonomy" id="1644118"/>
    <lineage>
        <taxon>Bacteria</taxon>
        <taxon>Thermotogati</taxon>
        <taxon>Deinococcota</taxon>
        <taxon>Deinococci</taxon>
        <taxon>Thermales</taxon>
        <taxon>Thermaceae</taxon>
        <taxon>Calidithermus</taxon>
    </lineage>
</organism>
<dbReference type="EMBL" id="QWLA01000033">
    <property type="protein sequence ID" value="RIH86143.1"/>
    <property type="molecule type" value="Genomic_DNA"/>
</dbReference>
<dbReference type="AlphaFoldDB" id="A0A399ERE9"/>
<protein>
    <submittedName>
        <fullName evidence="1">Uncharacterized protein</fullName>
    </submittedName>
</protein>
<dbReference type="OrthoDB" id="9930462at2"/>
<evidence type="ECO:0000313" key="1">
    <source>
        <dbReference type="EMBL" id="RIH86143.1"/>
    </source>
</evidence>
<keyword evidence="2" id="KW-1185">Reference proteome</keyword>
<evidence type="ECO:0000313" key="2">
    <source>
        <dbReference type="Proteomes" id="UP000265341"/>
    </source>
</evidence>
<accession>A0A399ERE9</accession>
<proteinExistence type="predicted"/>
<dbReference type="Proteomes" id="UP000265341">
    <property type="component" value="Unassembled WGS sequence"/>
</dbReference>
<sequence>MFVRHKPSAKLEAALENAYDEFSKDYPERLDTLWDRHFLKTYLLPQLQQNPELSPAHIARLWGKHLGLSPRLQQRWQKELERMAANFLRHLGHFRPPAQKYAPKTGPV</sequence>
<gene>
    <name evidence="1" type="ORF">Mrose_01918</name>
</gene>
<comment type="caution">
    <text evidence="1">The sequence shown here is derived from an EMBL/GenBank/DDBJ whole genome shotgun (WGS) entry which is preliminary data.</text>
</comment>
<name>A0A399ERE9_9DEIN</name>